<accession>A0A0U2U334</accession>
<dbReference type="Gene3D" id="3.10.450.50">
    <property type="match status" value="1"/>
</dbReference>
<protein>
    <submittedName>
        <fullName evidence="1">Alpha pinene oxide lyase</fullName>
        <ecNumber evidence="1">5.5.1.10</ecNumber>
    </submittedName>
</protein>
<dbReference type="GO" id="GO:0016829">
    <property type="term" value="F:lyase activity"/>
    <property type="evidence" value="ECO:0007669"/>
    <property type="project" value="UniProtKB-KW"/>
</dbReference>
<keyword evidence="1" id="KW-0413">Isomerase</keyword>
<sequence>MSQTENKKGFKGTGRMNVDTAKDWIHTFFFGGADVIIDYYADDFVFEDLTYFQTIDNKEDLHRAFVQFSNPQAAEGTSGTHDFDIIRYDGGLAGDHRAVMQPKPDRWTQEEWDQWTAEASLGGHRNDYDEWANITWIWRATHTDDEFCGLTGMKGKTTYVRGQTFHLYKNRQIVREYTQWNFREVAVQVGAYPMPEKFWLAK</sequence>
<name>A0A0U2U334_9PSED</name>
<proteinExistence type="predicted"/>
<dbReference type="EMBL" id="KT265812">
    <property type="protein sequence ID" value="ALR95950.1"/>
    <property type="molecule type" value="Genomic_DNA"/>
</dbReference>
<dbReference type="EC" id="5.5.1.10" evidence="1"/>
<dbReference type="InterPro" id="IPR032710">
    <property type="entry name" value="NTF2-like_dom_sf"/>
</dbReference>
<dbReference type="AlphaFoldDB" id="A0A0U2U334"/>
<dbReference type="GO" id="GO:0018851">
    <property type="term" value="F:alpha-pinene-oxide decyclase activity"/>
    <property type="evidence" value="ECO:0007669"/>
    <property type="project" value="UniProtKB-EC"/>
</dbReference>
<dbReference type="BRENDA" id="5.5.1.10">
    <property type="organism ID" value="5171"/>
</dbReference>
<evidence type="ECO:0000313" key="1">
    <source>
        <dbReference type="EMBL" id="ALR95950.1"/>
    </source>
</evidence>
<organism evidence="1">
    <name type="scientific">Pseudomonas rhodesiae</name>
    <dbReference type="NCBI Taxonomy" id="76760"/>
    <lineage>
        <taxon>Bacteria</taxon>
        <taxon>Pseudomonadati</taxon>
        <taxon>Pseudomonadota</taxon>
        <taxon>Gammaproteobacteria</taxon>
        <taxon>Pseudomonadales</taxon>
        <taxon>Pseudomonadaceae</taxon>
        <taxon>Pseudomonas</taxon>
    </lineage>
</organism>
<reference evidence="1" key="1">
    <citation type="journal article" date="2017" name="Appl. Biochem. Biotechnol.">
        <title>Cloning and Characterization of the Gene Encoding Alpha-Pinene Oxide Lyase Enzyme (Pralpha-POL) from Pseudomonas rhodesiae CIP 107491 and Production of the Recombinant Protein in Escherichia coli.</title>
        <authorList>
            <person name="Dubessay P."/>
            <person name="Larroche C."/>
            <person name="Fontanille P."/>
        </authorList>
    </citation>
    <scope>NUCLEOTIDE SEQUENCE</scope>
    <source>
        <strain evidence="1">CIP 107491</strain>
    </source>
</reference>
<dbReference type="KEGG" id="ag:ALR95950"/>
<keyword evidence="1" id="KW-0456">Lyase</keyword>
<dbReference type="SUPFAM" id="SSF54427">
    <property type="entry name" value="NTF2-like"/>
    <property type="match status" value="1"/>
</dbReference>